<feature type="region of interest" description="Disordered" evidence="1">
    <location>
        <begin position="22"/>
        <end position="43"/>
    </location>
</feature>
<keyword evidence="4" id="KW-1185">Reference proteome</keyword>
<organism evidence="3 4">
    <name type="scientific">Iphiclides podalirius</name>
    <name type="common">scarce swallowtail</name>
    <dbReference type="NCBI Taxonomy" id="110791"/>
    <lineage>
        <taxon>Eukaryota</taxon>
        <taxon>Metazoa</taxon>
        <taxon>Ecdysozoa</taxon>
        <taxon>Arthropoda</taxon>
        <taxon>Hexapoda</taxon>
        <taxon>Insecta</taxon>
        <taxon>Pterygota</taxon>
        <taxon>Neoptera</taxon>
        <taxon>Endopterygota</taxon>
        <taxon>Lepidoptera</taxon>
        <taxon>Glossata</taxon>
        <taxon>Ditrysia</taxon>
        <taxon>Papilionoidea</taxon>
        <taxon>Papilionidae</taxon>
        <taxon>Papilioninae</taxon>
        <taxon>Iphiclides</taxon>
    </lineage>
</organism>
<keyword evidence="2" id="KW-0732">Signal</keyword>
<reference evidence="3" key="1">
    <citation type="submission" date="2022-03" db="EMBL/GenBank/DDBJ databases">
        <authorList>
            <person name="Martin H S."/>
        </authorList>
    </citation>
    <scope>NUCLEOTIDE SEQUENCE</scope>
</reference>
<evidence type="ECO:0000256" key="2">
    <source>
        <dbReference type="SAM" id="SignalP"/>
    </source>
</evidence>
<feature type="compositionally biased region" description="Acidic residues" evidence="1">
    <location>
        <begin position="217"/>
        <end position="228"/>
    </location>
</feature>
<proteinExistence type="predicted"/>
<feature type="region of interest" description="Disordered" evidence="1">
    <location>
        <begin position="207"/>
        <end position="311"/>
    </location>
</feature>
<gene>
    <name evidence="3" type="ORF">IPOD504_LOCUS16738</name>
</gene>
<sequence>MYSRVVFVLVALSIVLDATDGRRQKKTDQQPKDEENPAPQPSVLTYSTFGFNDVGSYDGFVPTSPDLTSHLNKYKETSEKLYAPAFPSAPDNDFSSSSQPLNGEPFATGDAGQQTKEDLLGLRNHDTSHPSYLPTFQYSGNEDPEDSFKKAVEKWRENYIKSKYRDTPSYDYEASEAQNVHALNPYHVPVPVAKPYPVAVPQVRPVFHHSRPHREEYDLDHDIDDDDDYQPRPESTKVMYSSKRPKRRPSRMSHQERSKGRPQRRPSSRERESRRPVRLSEYQRHKYHDADFDEDKESSEYRSHCKRIGNC</sequence>
<feature type="chain" id="PRO_5046178658" evidence="2">
    <location>
        <begin position="22"/>
        <end position="311"/>
    </location>
</feature>
<evidence type="ECO:0000256" key="1">
    <source>
        <dbReference type="SAM" id="MobiDB-lite"/>
    </source>
</evidence>
<evidence type="ECO:0000313" key="4">
    <source>
        <dbReference type="Proteomes" id="UP000837857"/>
    </source>
</evidence>
<evidence type="ECO:0000313" key="3">
    <source>
        <dbReference type="EMBL" id="CAH2075378.1"/>
    </source>
</evidence>
<accession>A0ABN8J625</accession>
<name>A0ABN8J625_9NEOP</name>
<feature type="signal peptide" evidence="2">
    <location>
        <begin position="1"/>
        <end position="21"/>
    </location>
</feature>
<feature type="compositionally biased region" description="Basic and acidic residues" evidence="1">
    <location>
        <begin position="281"/>
        <end position="290"/>
    </location>
</feature>
<feature type="region of interest" description="Disordered" evidence="1">
    <location>
        <begin position="85"/>
        <end position="111"/>
    </location>
</feature>
<dbReference type="Proteomes" id="UP000837857">
    <property type="component" value="Chromosome 8"/>
</dbReference>
<feature type="compositionally biased region" description="Basic and acidic residues" evidence="1">
    <location>
        <begin position="22"/>
        <end position="35"/>
    </location>
</feature>
<dbReference type="EMBL" id="OW152820">
    <property type="protein sequence ID" value="CAH2075378.1"/>
    <property type="molecule type" value="Genomic_DNA"/>
</dbReference>
<protein>
    <submittedName>
        <fullName evidence="3">Uncharacterized protein</fullName>
    </submittedName>
</protein>
<feature type="non-terminal residue" evidence="3">
    <location>
        <position position="311"/>
    </location>
</feature>